<dbReference type="eggNOG" id="arCOG06816">
    <property type="taxonomic scope" value="Archaea"/>
</dbReference>
<feature type="compositionally biased region" description="Acidic residues" evidence="2">
    <location>
        <begin position="311"/>
        <end position="325"/>
    </location>
</feature>
<reference evidence="3 4" key="1">
    <citation type="journal article" date="2014" name="PLoS Genet.">
        <title>Phylogenetically driven sequencing of extremely halophilic archaea reveals strategies for static and dynamic osmo-response.</title>
        <authorList>
            <person name="Becker E.A."/>
            <person name="Seitzer P.M."/>
            <person name="Tritt A."/>
            <person name="Larsen D."/>
            <person name="Krusor M."/>
            <person name="Yao A.I."/>
            <person name="Wu D."/>
            <person name="Madern D."/>
            <person name="Eisen J.A."/>
            <person name="Darling A.E."/>
            <person name="Facciotti M.T."/>
        </authorList>
    </citation>
    <scope>NUCLEOTIDE SEQUENCE [LARGE SCALE GENOMIC DNA]</scope>
    <source>
        <strain evidence="3 4">JCM 10879</strain>
    </source>
</reference>
<protein>
    <submittedName>
        <fullName evidence="3">Uncharacterized protein</fullName>
    </submittedName>
</protein>
<accession>M0M440</accession>
<dbReference type="Proteomes" id="UP000011607">
    <property type="component" value="Unassembled WGS sequence"/>
</dbReference>
<dbReference type="PROSITE" id="PS51257">
    <property type="entry name" value="PROKAR_LIPOPROTEIN"/>
    <property type="match status" value="1"/>
</dbReference>
<dbReference type="OrthoDB" id="170488at2157"/>
<sequence>MHRRQYLGSGAAIGVAALAGCLDALSNDDGDGTDAAVADRTGERELDRAVGQLNDAALALDVGEAEDPDAVEFDPSEPTEHVETARQHLETAEAELENRDDDVDALRRYADVLEALIEVTATVADDTLEDDIDAVTEALSEDDTDVEEARDVLDERTADLDAADGRLEDAMAELEALDAVRLEALSIVDLEEVEAGATTLAEVLGSLRTLADGYESIVDGVEHLERGRDEADDMNHGPAEDAFREAEPAFAAATGTLSGDGGKDDAPAGIVPHFETALCQSRNFETAAARFAAASAAASDGDLSEASDYRDEAEDALEDADACTE</sequence>
<keyword evidence="4" id="KW-1185">Reference proteome</keyword>
<feature type="region of interest" description="Disordered" evidence="2">
    <location>
        <begin position="295"/>
        <end position="325"/>
    </location>
</feature>
<evidence type="ECO:0000313" key="3">
    <source>
        <dbReference type="EMBL" id="EMA40557.1"/>
    </source>
</evidence>
<organism evidence="3 4">
    <name type="scientific">Halobiforma nitratireducens JCM 10879</name>
    <dbReference type="NCBI Taxonomy" id="1227454"/>
    <lineage>
        <taxon>Archaea</taxon>
        <taxon>Methanobacteriati</taxon>
        <taxon>Methanobacteriota</taxon>
        <taxon>Stenosarchaea group</taxon>
        <taxon>Halobacteria</taxon>
        <taxon>Halobacteriales</taxon>
        <taxon>Natrialbaceae</taxon>
        <taxon>Halobiforma</taxon>
    </lineage>
</organism>
<proteinExistence type="predicted"/>
<dbReference type="Gene3D" id="1.10.287.1700">
    <property type="match status" value="1"/>
</dbReference>
<evidence type="ECO:0000313" key="4">
    <source>
        <dbReference type="Proteomes" id="UP000011607"/>
    </source>
</evidence>
<dbReference type="RefSeq" id="WP_006672388.1">
    <property type="nucleotide sequence ID" value="NZ_AOMA01000071.1"/>
</dbReference>
<keyword evidence="1" id="KW-0175">Coiled coil</keyword>
<feature type="compositionally biased region" description="Low complexity" evidence="2">
    <location>
        <begin position="295"/>
        <end position="306"/>
    </location>
</feature>
<name>M0M440_9EURY</name>
<dbReference type="AlphaFoldDB" id="M0M440"/>
<dbReference type="InterPro" id="IPR053716">
    <property type="entry name" value="Flag_assembly_chemotaxis_eff"/>
</dbReference>
<evidence type="ECO:0000256" key="1">
    <source>
        <dbReference type="SAM" id="Coils"/>
    </source>
</evidence>
<feature type="coiled-coil region" evidence="1">
    <location>
        <begin position="82"/>
        <end position="109"/>
    </location>
</feature>
<evidence type="ECO:0000256" key="2">
    <source>
        <dbReference type="SAM" id="MobiDB-lite"/>
    </source>
</evidence>
<dbReference type="EMBL" id="AOMA01000071">
    <property type="protein sequence ID" value="EMA40557.1"/>
    <property type="molecule type" value="Genomic_DNA"/>
</dbReference>
<gene>
    <name evidence="3" type="ORF">C446_07242</name>
</gene>
<comment type="caution">
    <text evidence="3">The sequence shown here is derived from an EMBL/GenBank/DDBJ whole genome shotgun (WGS) entry which is preliminary data.</text>
</comment>